<organism evidence="1 2">
    <name type="scientific">Hyphomonas jannaschiana VP2</name>
    <dbReference type="NCBI Taxonomy" id="1280952"/>
    <lineage>
        <taxon>Bacteria</taxon>
        <taxon>Pseudomonadati</taxon>
        <taxon>Pseudomonadota</taxon>
        <taxon>Alphaproteobacteria</taxon>
        <taxon>Hyphomonadales</taxon>
        <taxon>Hyphomonadaceae</taxon>
        <taxon>Hyphomonas</taxon>
    </lineage>
</organism>
<reference evidence="1 2" key="1">
    <citation type="journal article" date="2014" name="Antonie Van Leeuwenhoek">
        <title>Hyphomonas beringensis sp. nov. and Hyphomonas chukchiensis sp. nov., isolated from surface seawater of the Bering Sea and Chukchi Sea.</title>
        <authorList>
            <person name="Li C."/>
            <person name="Lai Q."/>
            <person name="Li G."/>
            <person name="Dong C."/>
            <person name="Wang J."/>
            <person name="Liao Y."/>
            <person name="Shao Z."/>
        </authorList>
    </citation>
    <scope>NUCLEOTIDE SEQUENCE [LARGE SCALE GENOMIC DNA]</scope>
    <source>
        <strain evidence="1 2">VP2</strain>
    </source>
</reference>
<gene>
    <name evidence="1" type="ORF">HJA_12575</name>
</gene>
<accession>A0A059FA04</accession>
<evidence type="ECO:0000313" key="1">
    <source>
        <dbReference type="EMBL" id="KCZ87373.1"/>
    </source>
</evidence>
<keyword evidence="2" id="KW-1185">Reference proteome</keyword>
<protein>
    <submittedName>
        <fullName evidence="1">Uncharacterized protein</fullName>
    </submittedName>
</protein>
<dbReference type="PATRIC" id="fig|1280952.3.peg.2515"/>
<dbReference type="eggNOG" id="ENOG5031MR9">
    <property type="taxonomic scope" value="Bacteria"/>
</dbReference>
<dbReference type="EMBL" id="ARYJ01000008">
    <property type="protein sequence ID" value="KCZ87373.1"/>
    <property type="molecule type" value="Genomic_DNA"/>
</dbReference>
<name>A0A059FA04_9PROT</name>
<sequence>MNMNISVSFRGRSGKAWDFQRVPKDAAWARSPGAVIFAAPDSFGWRIIRVMELTGRPHDLQPIWALAEAERYGATAVFLALEFDARERKCMVADIEEGFSPVFLNPREVPEAKESQRVPAATGLAA</sequence>
<dbReference type="AlphaFoldDB" id="A0A059FA04"/>
<proteinExistence type="predicted"/>
<dbReference type="Proteomes" id="UP000024816">
    <property type="component" value="Unassembled WGS sequence"/>
</dbReference>
<comment type="caution">
    <text evidence="1">The sequence shown here is derived from an EMBL/GenBank/DDBJ whole genome shotgun (WGS) entry which is preliminary data.</text>
</comment>
<evidence type="ECO:0000313" key="2">
    <source>
        <dbReference type="Proteomes" id="UP000024816"/>
    </source>
</evidence>